<sequence length="304" mass="32067">MSEFTGIWIPLVTPFARGAVDFAALRALVASYVETGIAGFVALGTTGEPASLDDDEQRAVLATILETAGDLRVVAGVAGNHAGALLARVCELNGLPLAGILVPAPYYVRPSQQGLHAHFTALADASTHPLMVYDIPYRTGVRIELDTLLSLAAHPNIVAIKDCAQSLDTTLALIRDGRLAVLAGDDLQFFNTICLGGHGAIAASAHLHPRAFVAVWEAARAGRLDIARDAFHRIVPLIQALGAEPNPGPVKAALSLSGRIDADLRAPMTRASDAMFERLRAVLDEASMPHEDADARAVRLEAQA</sequence>
<dbReference type="GO" id="GO:0019877">
    <property type="term" value="P:diaminopimelate biosynthetic process"/>
    <property type="evidence" value="ECO:0007669"/>
    <property type="project" value="UniProtKB-UniRule"/>
</dbReference>
<dbReference type="PANTHER" id="PTHR12128:SF66">
    <property type="entry name" value="4-HYDROXY-2-OXOGLUTARATE ALDOLASE, MITOCHONDRIAL"/>
    <property type="match status" value="1"/>
</dbReference>
<keyword evidence="9 12" id="KW-0456">Lyase</keyword>
<dbReference type="PRINTS" id="PR00146">
    <property type="entry name" value="DHPICSNTHASE"/>
</dbReference>
<evidence type="ECO:0000256" key="11">
    <source>
        <dbReference type="ARBA" id="ARBA00047836"/>
    </source>
</evidence>
<comment type="pathway">
    <text evidence="2 12">Amino-acid biosynthesis; L-lysine biosynthesis via DAP pathway; (S)-tetrahydrodipicolinate from L-aspartate: step 3/4.</text>
</comment>
<dbReference type="EC" id="4.3.3.7" evidence="4 12"/>
<dbReference type="AlphaFoldDB" id="A0A494XHU9"/>
<comment type="catalytic activity">
    <reaction evidence="11 12">
        <text>L-aspartate 4-semialdehyde + pyruvate = (2S,4S)-4-hydroxy-2,3,4,5-tetrahydrodipicolinate + H2O + H(+)</text>
        <dbReference type="Rhea" id="RHEA:34171"/>
        <dbReference type="ChEBI" id="CHEBI:15361"/>
        <dbReference type="ChEBI" id="CHEBI:15377"/>
        <dbReference type="ChEBI" id="CHEBI:15378"/>
        <dbReference type="ChEBI" id="CHEBI:67139"/>
        <dbReference type="ChEBI" id="CHEBI:537519"/>
        <dbReference type="EC" id="4.3.3.7"/>
    </reaction>
</comment>
<dbReference type="NCBIfam" id="TIGR00674">
    <property type="entry name" value="dapA"/>
    <property type="match status" value="1"/>
</dbReference>
<evidence type="ECO:0000256" key="3">
    <source>
        <dbReference type="ARBA" id="ARBA00007592"/>
    </source>
</evidence>
<evidence type="ECO:0000256" key="5">
    <source>
        <dbReference type="ARBA" id="ARBA00022490"/>
    </source>
</evidence>
<feature type="active site" description="Proton donor/acceptor" evidence="12 14">
    <location>
        <position position="133"/>
    </location>
</feature>
<dbReference type="InterPro" id="IPR002220">
    <property type="entry name" value="DapA-like"/>
</dbReference>
<comment type="caution">
    <text evidence="12">Was originally thought to be a dihydrodipicolinate synthase (DHDPS), catalyzing the condensation of (S)-aspartate-beta-semialdehyde [(S)-ASA] and pyruvate to dihydrodipicolinate (DHDP). However, it was shown in E.coli that the product of the enzymatic reaction is not dihydrodipicolinate but in fact (4S)-4-hydroxy-2,3,4,5-tetrahydro-(2S)-dipicolinic acid (HTPA), and that the consecutive dehydration reaction leading to DHDP is not spontaneous but catalyzed by DapB.</text>
</comment>
<dbReference type="Gene3D" id="3.20.20.70">
    <property type="entry name" value="Aldolase class I"/>
    <property type="match status" value="1"/>
</dbReference>
<evidence type="ECO:0000256" key="4">
    <source>
        <dbReference type="ARBA" id="ARBA00012086"/>
    </source>
</evidence>
<evidence type="ECO:0000256" key="9">
    <source>
        <dbReference type="ARBA" id="ARBA00023239"/>
    </source>
</evidence>
<evidence type="ECO:0000256" key="13">
    <source>
        <dbReference type="PIRNR" id="PIRNR001365"/>
    </source>
</evidence>
<protein>
    <recommendedName>
        <fullName evidence="4 12">4-hydroxy-tetrahydrodipicolinate synthase</fullName>
        <shortName evidence="12">HTPA synthase</shortName>
        <ecNumber evidence="4 12">4.3.3.7</ecNumber>
    </recommendedName>
</protein>
<keyword evidence="10 12" id="KW-0704">Schiff base</keyword>
<feature type="site" description="Part of a proton relay during catalysis" evidence="12">
    <location>
        <position position="45"/>
    </location>
</feature>
<dbReference type="Proteomes" id="UP000270342">
    <property type="component" value="Unassembled WGS sequence"/>
</dbReference>
<dbReference type="HAMAP" id="MF_00418">
    <property type="entry name" value="DapA"/>
    <property type="match status" value="1"/>
</dbReference>
<comment type="caution">
    <text evidence="16">The sequence shown here is derived from an EMBL/GenBank/DDBJ whole genome shotgun (WGS) entry which is preliminary data.</text>
</comment>
<feature type="binding site" evidence="12 15">
    <location>
        <position position="201"/>
    </location>
    <ligand>
        <name>pyruvate</name>
        <dbReference type="ChEBI" id="CHEBI:15361"/>
    </ligand>
</feature>
<dbReference type="SUPFAM" id="SSF51569">
    <property type="entry name" value="Aldolase"/>
    <property type="match status" value="1"/>
</dbReference>
<dbReference type="OrthoDB" id="9782828at2"/>
<evidence type="ECO:0000256" key="8">
    <source>
        <dbReference type="ARBA" id="ARBA00023154"/>
    </source>
</evidence>
<comment type="similarity">
    <text evidence="3 12 13">Belongs to the DapA family.</text>
</comment>
<organism evidence="16 17">
    <name type="scientific">Pararobbsia silviterrae</name>
    <dbReference type="NCBI Taxonomy" id="1792498"/>
    <lineage>
        <taxon>Bacteria</taxon>
        <taxon>Pseudomonadati</taxon>
        <taxon>Pseudomonadota</taxon>
        <taxon>Betaproteobacteria</taxon>
        <taxon>Burkholderiales</taxon>
        <taxon>Burkholderiaceae</taxon>
        <taxon>Pararobbsia</taxon>
    </lineage>
</organism>
<dbReference type="GO" id="GO:0008840">
    <property type="term" value="F:4-hydroxy-tetrahydrodipicolinate synthase activity"/>
    <property type="evidence" value="ECO:0007669"/>
    <property type="project" value="UniProtKB-UniRule"/>
</dbReference>
<dbReference type="InterPro" id="IPR020625">
    <property type="entry name" value="Schiff_base-form_aldolases_AS"/>
</dbReference>
<comment type="subcellular location">
    <subcellularLocation>
        <location evidence="12">Cytoplasm</location>
    </subcellularLocation>
</comment>
<keyword evidence="6 12" id="KW-0028">Amino-acid biosynthesis</keyword>
<name>A0A494XHU9_9BURK</name>
<evidence type="ECO:0000256" key="15">
    <source>
        <dbReference type="PIRSR" id="PIRSR001365-2"/>
    </source>
</evidence>
<dbReference type="GO" id="GO:0009089">
    <property type="term" value="P:lysine biosynthetic process via diaminopimelate"/>
    <property type="evidence" value="ECO:0007669"/>
    <property type="project" value="UniProtKB-UniRule"/>
</dbReference>
<keyword evidence="17" id="KW-1185">Reference proteome</keyword>
<evidence type="ECO:0000256" key="2">
    <source>
        <dbReference type="ARBA" id="ARBA00005120"/>
    </source>
</evidence>
<dbReference type="RefSeq" id="WP_121088545.1">
    <property type="nucleotide sequence ID" value="NZ_RBZU01000009.1"/>
</dbReference>
<evidence type="ECO:0000256" key="1">
    <source>
        <dbReference type="ARBA" id="ARBA00003294"/>
    </source>
</evidence>
<comment type="function">
    <text evidence="1 12">Catalyzes the condensation of (S)-aspartate-beta-semialdehyde [(S)-ASA] and pyruvate to 4-hydroxy-tetrahydrodipicolinate (HTPA).</text>
</comment>
<gene>
    <name evidence="12 16" type="primary">dapA</name>
    <name evidence="16" type="ORF">D7S86_19660</name>
</gene>
<feature type="site" description="Part of a proton relay during catalysis" evidence="12">
    <location>
        <position position="107"/>
    </location>
</feature>
<dbReference type="Pfam" id="PF00701">
    <property type="entry name" value="DHDPS"/>
    <property type="match status" value="1"/>
</dbReference>
<dbReference type="EMBL" id="RBZU01000009">
    <property type="protein sequence ID" value="RKP50327.1"/>
    <property type="molecule type" value="Genomic_DNA"/>
</dbReference>
<dbReference type="InterPro" id="IPR013785">
    <property type="entry name" value="Aldolase_TIM"/>
</dbReference>
<dbReference type="GO" id="GO:0005737">
    <property type="term" value="C:cytoplasm"/>
    <property type="evidence" value="ECO:0007669"/>
    <property type="project" value="UniProtKB-SubCell"/>
</dbReference>
<dbReference type="CDD" id="cd00950">
    <property type="entry name" value="DHDPS"/>
    <property type="match status" value="1"/>
</dbReference>
<feature type="binding site" evidence="12 15">
    <location>
        <position position="46"/>
    </location>
    <ligand>
        <name>pyruvate</name>
        <dbReference type="ChEBI" id="CHEBI:15361"/>
    </ligand>
</feature>
<dbReference type="SMART" id="SM01130">
    <property type="entry name" value="DHDPS"/>
    <property type="match status" value="1"/>
</dbReference>
<evidence type="ECO:0000256" key="12">
    <source>
        <dbReference type="HAMAP-Rule" id="MF_00418"/>
    </source>
</evidence>
<reference evidence="16 17" key="1">
    <citation type="submission" date="2018-10" db="EMBL/GenBank/DDBJ databases">
        <title>Robbsia sp. DHC34, isolated from soil.</title>
        <authorList>
            <person name="Gao Z.-H."/>
            <person name="Qiu L.-H."/>
        </authorList>
    </citation>
    <scope>NUCLEOTIDE SEQUENCE [LARGE SCALE GENOMIC DNA]</scope>
    <source>
        <strain evidence="16 17">DHC34</strain>
    </source>
</reference>
<keyword evidence="7 12" id="KW-0220">Diaminopimelate biosynthesis</keyword>
<dbReference type="UniPathway" id="UPA00034">
    <property type="reaction ID" value="UER00017"/>
</dbReference>
<accession>A0A494XHU9</accession>
<dbReference type="PANTHER" id="PTHR12128">
    <property type="entry name" value="DIHYDRODIPICOLINATE SYNTHASE"/>
    <property type="match status" value="1"/>
</dbReference>
<keyword evidence="8 12" id="KW-0457">Lysine biosynthesis</keyword>
<proteinExistence type="inferred from homology"/>
<feature type="active site" description="Schiff-base intermediate with substrate" evidence="12 14">
    <location>
        <position position="161"/>
    </location>
</feature>
<comment type="subunit">
    <text evidence="12">Homotetramer; dimer of dimers.</text>
</comment>
<evidence type="ECO:0000313" key="17">
    <source>
        <dbReference type="Proteomes" id="UP000270342"/>
    </source>
</evidence>
<evidence type="ECO:0000256" key="6">
    <source>
        <dbReference type="ARBA" id="ARBA00022605"/>
    </source>
</evidence>
<dbReference type="InterPro" id="IPR005263">
    <property type="entry name" value="DapA"/>
</dbReference>
<evidence type="ECO:0000256" key="14">
    <source>
        <dbReference type="PIRSR" id="PIRSR001365-1"/>
    </source>
</evidence>
<dbReference type="PROSITE" id="PS00666">
    <property type="entry name" value="DHDPS_2"/>
    <property type="match status" value="1"/>
</dbReference>
<evidence type="ECO:0000256" key="7">
    <source>
        <dbReference type="ARBA" id="ARBA00022915"/>
    </source>
</evidence>
<keyword evidence="5 12" id="KW-0963">Cytoplasm</keyword>
<dbReference type="PIRSF" id="PIRSF001365">
    <property type="entry name" value="DHDPS"/>
    <property type="match status" value="1"/>
</dbReference>
<evidence type="ECO:0000313" key="16">
    <source>
        <dbReference type="EMBL" id="RKP50327.1"/>
    </source>
</evidence>
<evidence type="ECO:0000256" key="10">
    <source>
        <dbReference type="ARBA" id="ARBA00023270"/>
    </source>
</evidence>